<comment type="subcellular location">
    <subcellularLocation>
        <location evidence="5">Secreted</location>
    </subcellularLocation>
    <subcellularLocation>
        <location evidence="5">Bacterial flagellum</location>
    </subcellularLocation>
</comment>
<dbReference type="EMBL" id="NXIE01000002">
    <property type="protein sequence ID" value="RXK13514.1"/>
    <property type="molecule type" value="Genomic_DNA"/>
</dbReference>
<evidence type="ECO:0000259" key="6">
    <source>
        <dbReference type="Pfam" id="PF02465"/>
    </source>
</evidence>
<feature type="domain" description="Flagellar hook-associated protein 2 N-terminal" evidence="6">
    <location>
        <begin position="18"/>
        <end position="116"/>
    </location>
</feature>
<gene>
    <name evidence="8" type="ORF">CP965_06840</name>
</gene>
<dbReference type="GO" id="GO:0005576">
    <property type="term" value="C:extracellular region"/>
    <property type="evidence" value="ECO:0007669"/>
    <property type="project" value="UniProtKB-SubCell"/>
</dbReference>
<protein>
    <recommendedName>
        <fullName evidence="5">Flagellar hook-associated protein 2</fullName>
        <shortName evidence="5">HAP2</shortName>
    </recommendedName>
    <alternativeName>
        <fullName evidence="5">Flagellar cap protein</fullName>
    </alternativeName>
</protein>
<evidence type="ECO:0000313" key="8">
    <source>
        <dbReference type="EMBL" id="RXK13514.1"/>
    </source>
</evidence>
<keyword evidence="9" id="KW-1185">Reference proteome</keyword>
<keyword evidence="5" id="KW-0964">Secreted</keyword>
<dbReference type="RefSeq" id="WP_129061336.1">
    <property type="nucleotide sequence ID" value="NZ_NXIE01000002.1"/>
</dbReference>
<proteinExistence type="inferred from homology"/>
<dbReference type="GO" id="GO:0009424">
    <property type="term" value="C:bacterial-type flagellum hook"/>
    <property type="evidence" value="ECO:0007669"/>
    <property type="project" value="UniProtKB-UniRule"/>
</dbReference>
<reference evidence="8 9" key="1">
    <citation type="submission" date="2017-09" db="EMBL/GenBank/DDBJ databases">
        <title>Genomics of the genus Arcobacter.</title>
        <authorList>
            <person name="Perez-Cataluna A."/>
            <person name="Figueras M.J."/>
            <person name="Salas-Masso N."/>
        </authorList>
    </citation>
    <scope>NUCLEOTIDE SEQUENCE [LARGE SCALE GENOMIC DNA]</scope>
    <source>
        <strain evidence="8 9">F156-34</strain>
    </source>
</reference>
<comment type="function">
    <text evidence="5">Required for morphogenesis and for the elongation of the flagellar filament by facilitating polymerization of the flagellin monomers at the tip of growing filament. Forms a capping structure, which prevents flagellin subunits (transported through the central channel of the flagellum) from leaking out without polymerization at the distal end.</text>
</comment>
<comment type="similarity">
    <text evidence="1 5">Belongs to the FliD family.</text>
</comment>
<dbReference type="GO" id="GO:0009421">
    <property type="term" value="C:bacterial-type flagellum filament cap"/>
    <property type="evidence" value="ECO:0007669"/>
    <property type="project" value="InterPro"/>
</dbReference>
<evidence type="ECO:0000259" key="7">
    <source>
        <dbReference type="Pfam" id="PF07195"/>
    </source>
</evidence>
<accession>A0A4V1M1F8</accession>
<evidence type="ECO:0000256" key="5">
    <source>
        <dbReference type="RuleBase" id="RU362066"/>
    </source>
</evidence>
<dbReference type="PANTHER" id="PTHR30288:SF0">
    <property type="entry name" value="FLAGELLAR HOOK-ASSOCIATED PROTEIN 2"/>
    <property type="match status" value="1"/>
</dbReference>
<dbReference type="PANTHER" id="PTHR30288">
    <property type="entry name" value="FLAGELLAR CAP/ASSEMBLY PROTEIN FLID"/>
    <property type="match status" value="1"/>
</dbReference>
<dbReference type="Pfam" id="PF07195">
    <property type="entry name" value="FliD_C"/>
    <property type="match status" value="1"/>
</dbReference>
<keyword evidence="3 5" id="KW-0175">Coiled coil</keyword>
<organism evidence="8 9">
    <name type="scientific">Halarcobacter mediterraneus</name>
    <dbReference type="NCBI Taxonomy" id="2023153"/>
    <lineage>
        <taxon>Bacteria</taxon>
        <taxon>Pseudomonadati</taxon>
        <taxon>Campylobacterota</taxon>
        <taxon>Epsilonproteobacteria</taxon>
        <taxon>Campylobacterales</taxon>
        <taxon>Arcobacteraceae</taxon>
        <taxon>Halarcobacter</taxon>
    </lineage>
</organism>
<name>A0A4V1M1F8_9BACT</name>
<evidence type="ECO:0000256" key="2">
    <source>
        <dbReference type="ARBA" id="ARBA00011255"/>
    </source>
</evidence>
<keyword evidence="4 5" id="KW-0975">Bacterial flagellum</keyword>
<evidence type="ECO:0000256" key="4">
    <source>
        <dbReference type="ARBA" id="ARBA00023143"/>
    </source>
</evidence>
<evidence type="ECO:0000313" key="9">
    <source>
        <dbReference type="Proteomes" id="UP000289718"/>
    </source>
</evidence>
<dbReference type="Pfam" id="PF02465">
    <property type="entry name" value="FliD_N"/>
    <property type="match status" value="1"/>
</dbReference>
<evidence type="ECO:0000256" key="3">
    <source>
        <dbReference type="ARBA" id="ARBA00023054"/>
    </source>
</evidence>
<dbReference type="InterPro" id="IPR040026">
    <property type="entry name" value="FliD"/>
</dbReference>
<dbReference type="Proteomes" id="UP000289718">
    <property type="component" value="Unassembled WGS sequence"/>
</dbReference>
<dbReference type="InterPro" id="IPR003481">
    <property type="entry name" value="FliD_N"/>
</dbReference>
<dbReference type="GO" id="GO:0007155">
    <property type="term" value="P:cell adhesion"/>
    <property type="evidence" value="ECO:0007669"/>
    <property type="project" value="InterPro"/>
</dbReference>
<dbReference type="OrthoDB" id="1530at2"/>
<sequence length="620" mass="66949">MAEGILGLGSSGASSLNQELLDKLKEAERKSTVEPVENDLEDWTAEDEKFQEIVTKANELLDSIKPFDLFASGGVNAFNQKSANVTGSSAIFDAVDAANLSEGTTSVKINQLAQKDVYQSITFANKEAQVAGGNDAGDMMILSQSGRPVYQSDFTVNSASDIVDPSGGDITINIDGSDRVFEVSSTTTYKQLIDKINEDQDLSATITINGRLSINSADEKTELTISNNLNSTSLGMSLGEKYSTEGKTYEQLANEINTNSNYNATIETVGTDTNRLVIKSSATGLDNAINITQNGFDLGLNSYSSTSTVTGTDSLSDGLSITIDGETFTTSSDTYDSFIAKIDANANFSASIVDGKVNIQRADGTNLSISNDDLNLGMENSNHTLKAQNLEANVDGIEYDVASNVLVVDGGLKITAVEVDTESTSSTISIQNDTSTISTMVDDFVTKYNEFMDLVNAELYSADSSIDDKSTLRTVVSEIKDKLFNNYGSNEDLNIFNFGLEIDKTGYLSLDSAKFNEAIEEDLDIVKSLFVGSAESEGMGTQLKEYLDSLDSLEGLFTFYEENMDRRKTNLEEDKTEAQETLDSKYAQLAAQFAQYTTIITNLEAQFSSLKLMIAQSSAS</sequence>
<dbReference type="InterPro" id="IPR010809">
    <property type="entry name" value="FliD_C"/>
</dbReference>
<dbReference type="GO" id="GO:0071973">
    <property type="term" value="P:bacterial-type flagellum-dependent cell motility"/>
    <property type="evidence" value="ECO:0007669"/>
    <property type="project" value="TreeGrafter"/>
</dbReference>
<comment type="subunit">
    <text evidence="2 5">Homopentamer.</text>
</comment>
<feature type="coiled-coil region" evidence="5">
    <location>
        <begin position="561"/>
        <end position="588"/>
    </location>
</feature>
<feature type="domain" description="Flagellar hook-associated protein 2 C-terminal" evidence="7">
    <location>
        <begin position="387"/>
        <end position="603"/>
    </location>
</feature>
<dbReference type="AlphaFoldDB" id="A0A4V1M1F8"/>
<comment type="caution">
    <text evidence="8">The sequence shown here is derived from an EMBL/GenBank/DDBJ whole genome shotgun (WGS) entry which is preliminary data.</text>
</comment>
<evidence type="ECO:0000256" key="1">
    <source>
        <dbReference type="ARBA" id="ARBA00009764"/>
    </source>
</evidence>